<accession>A0AAD8IW37</accession>
<reference evidence="2" key="2">
    <citation type="submission" date="2023-05" db="EMBL/GenBank/DDBJ databases">
        <authorList>
            <person name="Schelkunov M.I."/>
        </authorList>
    </citation>
    <scope>NUCLEOTIDE SEQUENCE</scope>
    <source>
        <strain evidence="2">Hsosn_3</strain>
        <tissue evidence="2">Leaf</tissue>
    </source>
</reference>
<name>A0AAD8IW37_9APIA</name>
<dbReference type="EMBL" id="JAUIZM010000003">
    <property type="protein sequence ID" value="KAK1392721.1"/>
    <property type="molecule type" value="Genomic_DNA"/>
</dbReference>
<comment type="caution">
    <text evidence="2">The sequence shown here is derived from an EMBL/GenBank/DDBJ whole genome shotgun (WGS) entry which is preliminary data.</text>
</comment>
<protein>
    <submittedName>
        <fullName evidence="2">Uncharacterized protein</fullName>
    </submittedName>
</protein>
<feature type="region of interest" description="Disordered" evidence="1">
    <location>
        <begin position="119"/>
        <end position="152"/>
    </location>
</feature>
<feature type="compositionally biased region" description="Basic residues" evidence="1">
    <location>
        <begin position="121"/>
        <end position="151"/>
    </location>
</feature>
<evidence type="ECO:0000313" key="3">
    <source>
        <dbReference type="Proteomes" id="UP001237642"/>
    </source>
</evidence>
<organism evidence="2 3">
    <name type="scientific">Heracleum sosnowskyi</name>
    <dbReference type="NCBI Taxonomy" id="360622"/>
    <lineage>
        <taxon>Eukaryota</taxon>
        <taxon>Viridiplantae</taxon>
        <taxon>Streptophyta</taxon>
        <taxon>Embryophyta</taxon>
        <taxon>Tracheophyta</taxon>
        <taxon>Spermatophyta</taxon>
        <taxon>Magnoliopsida</taxon>
        <taxon>eudicotyledons</taxon>
        <taxon>Gunneridae</taxon>
        <taxon>Pentapetalae</taxon>
        <taxon>asterids</taxon>
        <taxon>campanulids</taxon>
        <taxon>Apiales</taxon>
        <taxon>Apiaceae</taxon>
        <taxon>Apioideae</taxon>
        <taxon>apioid superclade</taxon>
        <taxon>Tordylieae</taxon>
        <taxon>Tordyliinae</taxon>
        <taxon>Heracleum</taxon>
    </lineage>
</organism>
<evidence type="ECO:0000256" key="1">
    <source>
        <dbReference type="SAM" id="MobiDB-lite"/>
    </source>
</evidence>
<proteinExistence type="predicted"/>
<gene>
    <name evidence="2" type="ORF">POM88_011777</name>
</gene>
<evidence type="ECO:0000313" key="2">
    <source>
        <dbReference type="EMBL" id="KAK1392721.1"/>
    </source>
</evidence>
<dbReference type="Proteomes" id="UP001237642">
    <property type="component" value="Unassembled WGS sequence"/>
</dbReference>
<keyword evidence="3" id="KW-1185">Reference proteome</keyword>
<reference evidence="2" key="1">
    <citation type="submission" date="2023-02" db="EMBL/GenBank/DDBJ databases">
        <title>Genome of toxic invasive species Heracleum sosnowskyi carries increased number of genes despite the absence of recent whole-genome duplications.</title>
        <authorList>
            <person name="Schelkunov M."/>
            <person name="Shtratnikova V."/>
            <person name="Makarenko M."/>
            <person name="Klepikova A."/>
            <person name="Omelchenko D."/>
            <person name="Novikova G."/>
            <person name="Obukhova E."/>
            <person name="Bogdanov V."/>
            <person name="Penin A."/>
            <person name="Logacheva M."/>
        </authorList>
    </citation>
    <scope>NUCLEOTIDE SEQUENCE</scope>
    <source>
        <strain evidence="2">Hsosn_3</strain>
        <tissue evidence="2">Leaf</tissue>
    </source>
</reference>
<dbReference type="AlphaFoldDB" id="A0AAD8IW37"/>
<sequence length="185" mass="21155">MNTENSVPDCRFVPKLVKRKHFLPTFIRCRIKFLATFRSKSKFSGGVLVFGNNPGPSILYRDATICSDVVETKMNISIATKIIEFDNEELEFAIAFSVAVTSEPSLILVPIYTSIVTRNSRSGRQRRTRGSSQTRRRHRRRSQHTLTKHPKTLPPNLLASVFPDSPINNYLIIIRLFVFQTICQN</sequence>